<dbReference type="PRINTS" id="PR00344">
    <property type="entry name" value="BCTRLSENSOR"/>
</dbReference>
<evidence type="ECO:0000256" key="12">
    <source>
        <dbReference type="ARBA" id="ARBA00023012"/>
    </source>
</evidence>
<evidence type="ECO:0000256" key="1">
    <source>
        <dbReference type="ARBA" id="ARBA00000085"/>
    </source>
</evidence>
<keyword evidence="6" id="KW-0808">Transferase</keyword>
<dbReference type="PANTHER" id="PTHR45528">
    <property type="entry name" value="SENSOR HISTIDINE KINASE CPXA"/>
    <property type="match status" value="1"/>
</dbReference>
<dbReference type="PANTHER" id="PTHR45528:SF1">
    <property type="entry name" value="SENSOR HISTIDINE KINASE CPXA"/>
    <property type="match status" value="1"/>
</dbReference>
<dbReference type="SUPFAM" id="SSF47384">
    <property type="entry name" value="Homodimeric domain of signal transducing histidine kinase"/>
    <property type="match status" value="1"/>
</dbReference>
<comment type="catalytic activity">
    <reaction evidence="1">
        <text>ATP + protein L-histidine = ADP + protein N-phospho-L-histidine.</text>
        <dbReference type="EC" id="2.7.13.3"/>
    </reaction>
</comment>
<evidence type="ECO:0000256" key="3">
    <source>
        <dbReference type="ARBA" id="ARBA00012438"/>
    </source>
</evidence>
<evidence type="ECO:0000256" key="9">
    <source>
        <dbReference type="ARBA" id="ARBA00022777"/>
    </source>
</evidence>
<protein>
    <recommendedName>
        <fullName evidence="3">histidine kinase</fullName>
        <ecNumber evidence="3">2.7.13.3</ecNumber>
    </recommendedName>
</protein>
<feature type="domain" description="HAMP" evidence="16">
    <location>
        <begin position="187"/>
        <end position="239"/>
    </location>
</feature>
<dbReference type="SMART" id="SM00387">
    <property type="entry name" value="HATPase_c"/>
    <property type="match status" value="1"/>
</dbReference>
<dbReference type="Pfam" id="PF00512">
    <property type="entry name" value="HisKA"/>
    <property type="match status" value="1"/>
</dbReference>
<dbReference type="Gene3D" id="6.10.340.10">
    <property type="match status" value="1"/>
</dbReference>
<dbReference type="Pfam" id="PF02518">
    <property type="entry name" value="HATPase_c"/>
    <property type="match status" value="1"/>
</dbReference>
<evidence type="ECO:0000313" key="18">
    <source>
        <dbReference type="Proteomes" id="UP000293568"/>
    </source>
</evidence>
<evidence type="ECO:0000256" key="4">
    <source>
        <dbReference type="ARBA" id="ARBA00022475"/>
    </source>
</evidence>
<keyword evidence="5" id="KW-0597">Phosphoprotein</keyword>
<feature type="transmembrane region" description="Helical" evidence="14">
    <location>
        <begin position="160"/>
        <end position="183"/>
    </location>
</feature>
<dbReference type="FunFam" id="3.30.565.10:FF:000006">
    <property type="entry name" value="Sensor histidine kinase WalK"/>
    <property type="match status" value="1"/>
</dbReference>
<dbReference type="InterPro" id="IPR036890">
    <property type="entry name" value="HATPase_C_sf"/>
</dbReference>
<dbReference type="SMART" id="SM00304">
    <property type="entry name" value="HAMP"/>
    <property type="match status" value="1"/>
</dbReference>
<evidence type="ECO:0000256" key="5">
    <source>
        <dbReference type="ARBA" id="ARBA00022553"/>
    </source>
</evidence>
<dbReference type="SMART" id="SM00388">
    <property type="entry name" value="HisKA"/>
    <property type="match status" value="1"/>
</dbReference>
<keyword evidence="12" id="KW-0902">Two-component regulatory system</keyword>
<dbReference type="InterPro" id="IPR004358">
    <property type="entry name" value="Sig_transdc_His_kin-like_C"/>
</dbReference>
<organism evidence="17 18">
    <name type="scientific">Paenibacillus protaetiae</name>
    <dbReference type="NCBI Taxonomy" id="2509456"/>
    <lineage>
        <taxon>Bacteria</taxon>
        <taxon>Bacillati</taxon>
        <taxon>Bacillota</taxon>
        <taxon>Bacilli</taxon>
        <taxon>Bacillales</taxon>
        <taxon>Paenibacillaceae</taxon>
        <taxon>Paenibacillus</taxon>
    </lineage>
</organism>
<dbReference type="EMBL" id="CP035492">
    <property type="protein sequence ID" value="QAY65678.1"/>
    <property type="molecule type" value="Genomic_DNA"/>
</dbReference>
<evidence type="ECO:0000259" key="16">
    <source>
        <dbReference type="PROSITE" id="PS50885"/>
    </source>
</evidence>
<dbReference type="GO" id="GO:0005886">
    <property type="term" value="C:plasma membrane"/>
    <property type="evidence" value="ECO:0007669"/>
    <property type="project" value="UniProtKB-SubCell"/>
</dbReference>
<keyword evidence="13 14" id="KW-0472">Membrane</keyword>
<evidence type="ECO:0000256" key="7">
    <source>
        <dbReference type="ARBA" id="ARBA00022692"/>
    </source>
</evidence>
<dbReference type="Pfam" id="PF00672">
    <property type="entry name" value="HAMP"/>
    <property type="match status" value="1"/>
</dbReference>
<dbReference type="Proteomes" id="UP000293568">
    <property type="component" value="Chromosome"/>
</dbReference>
<dbReference type="GO" id="GO:0000155">
    <property type="term" value="F:phosphorelay sensor kinase activity"/>
    <property type="evidence" value="ECO:0007669"/>
    <property type="project" value="InterPro"/>
</dbReference>
<dbReference type="EC" id="2.7.13.3" evidence="3"/>
<evidence type="ECO:0000256" key="11">
    <source>
        <dbReference type="ARBA" id="ARBA00022989"/>
    </source>
</evidence>
<dbReference type="InterPro" id="IPR036097">
    <property type="entry name" value="HisK_dim/P_sf"/>
</dbReference>
<evidence type="ECO:0000256" key="8">
    <source>
        <dbReference type="ARBA" id="ARBA00022741"/>
    </source>
</evidence>
<keyword evidence="4" id="KW-1003">Cell membrane</keyword>
<dbReference type="Gene3D" id="3.30.565.10">
    <property type="entry name" value="Histidine kinase-like ATPase, C-terminal domain"/>
    <property type="match status" value="1"/>
</dbReference>
<dbReference type="InterPro" id="IPR003661">
    <property type="entry name" value="HisK_dim/P_dom"/>
</dbReference>
<reference evidence="17 18" key="1">
    <citation type="submission" date="2019-01" db="EMBL/GenBank/DDBJ databases">
        <title>Genome sequencing of strain FW100M-2.</title>
        <authorList>
            <person name="Heo J."/>
            <person name="Kim S.-J."/>
            <person name="Kim J.-S."/>
            <person name="Hong S.-B."/>
            <person name="Kwon S.-W."/>
        </authorList>
    </citation>
    <scope>NUCLEOTIDE SEQUENCE [LARGE SCALE GENOMIC DNA]</scope>
    <source>
        <strain evidence="17 18">FW100M-2</strain>
    </source>
</reference>
<dbReference type="InterPro" id="IPR005467">
    <property type="entry name" value="His_kinase_dom"/>
</dbReference>
<evidence type="ECO:0000256" key="2">
    <source>
        <dbReference type="ARBA" id="ARBA00004651"/>
    </source>
</evidence>
<dbReference type="InterPro" id="IPR003660">
    <property type="entry name" value="HAMP_dom"/>
</dbReference>
<dbReference type="InterPro" id="IPR003594">
    <property type="entry name" value="HATPase_dom"/>
</dbReference>
<dbReference type="Gene3D" id="1.10.287.130">
    <property type="match status" value="1"/>
</dbReference>
<dbReference type="CDD" id="cd00075">
    <property type="entry name" value="HATPase"/>
    <property type="match status" value="1"/>
</dbReference>
<evidence type="ECO:0000256" key="14">
    <source>
        <dbReference type="SAM" id="Phobius"/>
    </source>
</evidence>
<evidence type="ECO:0000256" key="10">
    <source>
        <dbReference type="ARBA" id="ARBA00022840"/>
    </source>
</evidence>
<dbReference type="SUPFAM" id="SSF158472">
    <property type="entry name" value="HAMP domain-like"/>
    <property type="match status" value="1"/>
</dbReference>
<evidence type="ECO:0000259" key="15">
    <source>
        <dbReference type="PROSITE" id="PS50109"/>
    </source>
</evidence>
<keyword evidence="8" id="KW-0547">Nucleotide-binding</keyword>
<keyword evidence="18" id="KW-1185">Reference proteome</keyword>
<dbReference type="OrthoDB" id="335833at2"/>
<proteinExistence type="predicted"/>
<keyword evidence="11 14" id="KW-1133">Transmembrane helix</keyword>
<dbReference type="PROSITE" id="PS50109">
    <property type="entry name" value="HIS_KIN"/>
    <property type="match status" value="1"/>
</dbReference>
<feature type="transmembrane region" description="Helical" evidence="14">
    <location>
        <begin position="7"/>
        <end position="32"/>
    </location>
</feature>
<dbReference type="PROSITE" id="PS50885">
    <property type="entry name" value="HAMP"/>
    <property type="match status" value="1"/>
</dbReference>
<dbReference type="CDD" id="cd06225">
    <property type="entry name" value="HAMP"/>
    <property type="match status" value="1"/>
</dbReference>
<comment type="subcellular location">
    <subcellularLocation>
        <location evidence="2">Cell membrane</location>
        <topology evidence="2">Multi-pass membrane protein</topology>
    </subcellularLocation>
</comment>
<name>A0A4P6F5J9_9BACL</name>
<sequence>MTIRRKLYLSYIAMVFVPMFAIVVFSLAFLYVSGQTDFRAYWRGEKNLPYRQAFTIGELNEALQHRPDTLEKPDEWTEMFAKLGEVSAGVIVMRGGQVIQVSPYLKQLGPHHDWARLAEERPEYVNLRLYRFKTESLPFHYSDGTAGQAVIVWRYDSVPFFWHPIFGMAVCILIGLTMALMTYMMSRSIIRPIQSLNRSALLMKEGDLTRRIDTRAKGEIGELGKTLEEMRVRLKASIDQTLQYEENRKMLLSNISHDLKTPISAIRGYVEGISDGIANTEEMRGRYMETIKRKAADMDKLIDELFLYSKLDLHALPFDWKTVDLMRYLIHLAEESRFDLEASGISLHVEQLADRKEPLYVTADPQYLSRVFSNIFDNSVKYMTARPSAEANPEIRVSVYDHGTQALIIIQDNGPGIEEEALPHIFDRFYRAEKSRNSDLGGSGLGLAIVKQIVEGLGGSVWAENGVDGGARFCISLPAASGKDGDSH</sequence>
<accession>A0A4P6F5J9</accession>
<keyword evidence="10" id="KW-0067">ATP-binding</keyword>
<dbReference type="RefSeq" id="WP_129438469.1">
    <property type="nucleotide sequence ID" value="NZ_CP035492.1"/>
</dbReference>
<evidence type="ECO:0000256" key="13">
    <source>
        <dbReference type="ARBA" id="ARBA00023136"/>
    </source>
</evidence>
<dbReference type="GO" id="GO:0005524">
    <property type="term" value="F:ATP binding"/>
    <property type="evidence" value="ECO:0007669"/>
    <property type="project" value="UniProtKB-KW"/>
</dbReference>
<evidence type="ECO:0000313" key="17">
    <source>
        <dbReference type="EMBL" id="QAY65678.1"/>
    </source>
</evidence>
<dbReference type="SUPFAM" id="SSF55874">
    <property type="entry name" value="ATPase domain of HSP90 chaperone/DNA topoisomerase II/histidine kinase"/>
    <property type="match status" value="1"/>
</dbReference>
<gene>
    <name evidence="17" type="ORF">ET464_04045</name>
</gene>
<feature type="domain" description="Histidine kinase" evidence="15">
    <location>
        <begin position="254"/>
        <end position="481"/>
    </location>
</feature>
<keyword evidence="7 14" id="KW-0812">Transmembrane</keyword>
<dbReference type="AlphaFoldDB" id="A0A4P6F5J9"/>
<dbReference type="InterPro" id="IPR050398">
    <property type="entry name" value="HssS/ArlS-like"/>
</dbReference>
<dbReference type="KEGG" id="pprt:ET464_04045"/>
<evidence type="ECO:0000256" key="6">
    <source>
        <dbReference type="ARBA" id="ARBA00022679"/>
    </source>
</evidence>
<dbReference type="CDD" id="cd00082">
    <property type="entry name" value="HisKA"/>
    <property type="match status" value="1"/>
</dbReference>
<keyword evidence="9 17" id="KW-0418">Kinase</keyword>